<proteinExistence type="predicted"/>
<sequence length="768" mass="82487">MTTRKPSSRLTDTLKGRLQARGIDLTTSTAAGEESLVVSRRGFLRLSGYGGGSLVLGCYLPLSGTPEVNAAPAVDAVELNTFISLAKDGTITIYSPGPEMGQGVKTSLPMIVAEEMCADWSSVRTEAAPVEERFGRQSSGGSTNIWRHFQAMRIVGATTREMLLAAAAERMKLPRTELRAEQGRILHSSGRSIAFAELVGPELERQPVPSPETLTFKDPSTYTLLGTRVGQTDNADIVQGRPLFGIDQQVPGMLYGTFVKCAVLGGKVVSANLEEVRRAPGVKDAFVVRGTGNPSELSDGIAIVGSSTWAVLEARKKLQVQWDESEASRDSWQAFQEQADRVSRETGETPVADSGDVEGAFAHPDHRVADAFYQYGFVSHLCLEPQNCTADYRHGTGGQADSLELWIPSQIPGRARQYAQSLFGLNPEDVTIHQLRMGGGFGRRTSYEYANEAIAMSRQVGAPVKNLWTRTDDIQHDYFRAAGAQRLRAALDAEGRLVAWQNHFVGVSNRGKVVPGSVLQPSEFPMLNLNHARASQTALEIATPCSYWRAPGANVNGFVVQSFLHELSVLAGRDHLEFLLEIMGEPRYLGAPNQWSLHTGRASAVIRLAAERGGWGGTVPDGEGLGLAFHFSHAAYVAELAHVGVDEAGKVKVHKVTAAVDVGPVINLSGAEGQVEGAIIDGISAMMGQKITMEGGRIAQTNLHEYPVLRMPHAPVVEAHFIQSDTAPSGLGEPALPPVAPAICNAIFTVTGKRVRTLPIADAGFAFA</sequence>
<dbReference type="InterPro" id="IPR006311">
    <property type="entry name" value="TAT_signal"/>
</dbReference>
<feature type="region of interest" description="Disordered" evidence="1">
    <location>
        <begin position="329"/>
        <end position="359"/>
    </location>
</feature>
<dbReference type="Gene3D" id="3.90.1170.50">
    <property type="entry name" value="Aldehyde oxidase/xanthine dehydrogenase, a/b hammerhead"/>
    <property type="match status" value="1"/>
</dbReference>
<dbReference type="Proteomes" id="UP000321039">
    <property type="component" value="Unassembled WGS sequence"/>
</dbReference>
<dbReference type="EMBL" id="VRZA01000005">
    <property type="protein sequence ID" value="TXS92040.1"/>
    <property type="molecule type" value="Genomic_DNA"/>
</dbReference>
<dbReference type="PANTHER" id="PTHR47495:SF3">
    <property type="entry name" value="BLR6219 PROTEIN"/>
    <property type="match status" value="1"/>
</dbReference>
<gene>
    <name evidence="3" type="ORF">FV139_15045</name>
</gene>
<dbReference type="InterPro" id="IPR037165">
    <property type="entry name" value="AldOxase/xan_DH_Mopterin-bd_sf"/>
</dbReference>
<dbReference type="PIRSF" id="PIRSF036389">
    <property type="entry name" value="IOR_B"/>
    <property type="match status" value="1"/>
</dbReference>
<dbReference type="InterPro" id="IPR052516">
    <property type="entry name" value="N-heterocyclic_Hydroxylase"/>
</dbReference>
<dbReference type="AlphaFoldDB" id="A0A5C8ZWU3"/>
<dbReference type="SMART" id="SM01008">
    <property type="entry name" value="Ald_Xan_dh_C"/>
    <property type="match status" value="1"/>
</dbReference>
<dbReference type="PROSITE" id="PS51318">
    <property type="entry name" value="TAT"/>
    <property type="match status" value="1"/>
</dbReference>
<feature type="compositionally biased region" description="Basic and acidic residues" evidence="1">
    <location>
        <begin position="338"/>
        <end position="347"/>
    </location>
</feature>
<dbReference type="GO" id="GO:0016491">
    <property type="term" value="F:oxidoreductase activity"/>
    <property type="evidence" value="ECO:0007669"/>
    <property type="project" value="InterPro"/>
</dbReference>
<dbReference type="InterPro" id="IPR046867">
    <property type="entry name" value="AldOxase/xan_DH_MoCoBD2"/>
</dbReference>
<evidence type="ECO:0000313" key="4">
    <source>
        <dbReference type="Proteomes" id="UP000321039"/>
    </source>
</evidence>
<dbReference type="Pfam" id="PF02738">
    <property type="entry name" value="MoCoBD_1"/>
    <property type="match status" value="1"/>
</dbReference>
<reference evidence="3 4" key="1">
    <citation type="submission" date="2019-08" db="EMBL/GenBank/DDBJ databases">
        <title>Parahaliea maris sp. nov., isolated from the surface seawater.</title>
        <authorList>
            <person name="Liu Y."/>
        </authorList>
    </citation>
    <scope>NUCLEOTIDE SEQUENCE [LARGE SCALE GENOMIC DNA]</scope>
    <source>
        <strain evidence="3 4">HSLHS9</strain>
    </source>
</reference>
<evidence type="ECO:0000259" key="2">
    <source>
        <dbReference type="SMART" id="SM01008"/>
    </source>
</evidence>
<dbReference type="SUPFAM" id="SSF56003">
    <property type="entry name" value="Molybdenum cofactor-binding domain"/>
    <property type="match status" value="2"/>
</dbReference>
<feature type="domain" description="Aldehyde oxidase/xanthine dehydrogenase a/b hammerhead" evidence="2">
    <location>
        <begin position="239"/>
        <end position="326"/>
    </location>
</feature>
<evidence type="ECO:0000256" key="1">
    <source>
        <dbReference type="SAM" id="MobiDB-lite"/>
    </source>
</evidence>
<dbReference type="PANTHER" id="PTHR47495">
    <property type="entry name" value="ALDEHYDE DEHYDROGENASE"/>
    <property type="match status" value="1"/>
</dbReference>
<dbReference type="Pfam" id="PF20256">
    <property type="entry name" value="MoCoBD_2"/>
    <property type="match status" value="2"/>
</dbReference>
<organism evidence="3 4">
    <name type="scientific">Parahaliea maris</name>
    <dbReference type="NCBI Taxonomy" id="2716870"/>
    <lineage>
        <taxon>Bacteria</taxon>
        <taxon>Pseudomonadati</taxon>
        <taxon>Pseudomonadota</taxon>
        <taxon>Gammaproteobacteria</taxon>
        <taxon>Cellvibrionales</taxon>
        <taxon>Halieaceae</taxon>
        <taxon>Parahaliea</taxon>
    </lineage>
</organism>
<dbReference type="InterPro" id="IPR012368">
    <property type="entry name" value="OxRdtase_Mopterin-bd_su_IorB"/>
</dbReference>
<comment type="caution">
    <text evidence="3">The sequence shown here is derived from an EMBL/GenBank/DDBJ whole genome shotgun (WGS) entry which is preliminary data.</text>
</comment>
<dbReference type="Gene3D" id="3.30.365.10">
    <property type="entry name" value="Aldehyde oxidase/xanthine dehydrogenase, molybdopterin binding domain"/>
    <property type="match status" value="4"/>
</dbReference>
<dbReference type="RefSeq" id="WP_148069279.1">
    <property type="nucleotide sequence ID" value="NZ_VRZA01000005.1"/>
</dbReference>
<dbReference type="InterPro" id="IPR000674">
    <property type="entry name" value="Ald_Oxase/Xan_DH_a/b"/>
</dbReference>
<protein>
    <submittedName>
        <fullName evidence="3">Xanthine dehydrogenase family protein molybdopterin-binding subunit</fullName>
    </submittedName>
</protein>
<accession>A0A5C8ZWU3</accession>
<dbReference type="InterPro" id="IPR008274">
    <property type="entry name" value="AldOxase/xan_DH_MoCoBD1"/>
</dbReference>
<name>A0A5C8ZWU3_9GAMM</name>
<evidence type="ECO:0000313" key="3">
    <source>
        <dbReference type="EMBL" id="TXS92040.1"/>
    </source>
</evidence>
<keyword evidence="4" id="KW-1185">Reference proteome</keyword>